<keyword evidence="2" id="KW-1185">Reference proteome</keyword>
<organism evidence="1 2">
    <name type="scientific">Triticum urartu</name>
    <name type="common">Red wild einkorn</name>
    <name type="synonym">Crithodium urartu</name>
    <dbReference type="NCBI Taxonomy" id="4572"/>
    <lineage>
        <taxon>Eukaryota</taxon>
        <taxon>Viridiplantae</taxon>
        <taxon>Streptophyta</taxon>
        <taxon>Embryophyta</taxon>
        <taxon>Tracheophyta</taxon>
        <taxon>Spermatophyta</taxon>
        <taxon>Magnoliopsida</taxon>
        <taxon>Liliopsida</taxon>
        <taxon>Poales</taxon>
        <taxon>Poaceae</taxon>
        <taxon>BOP clade</taxon>
        <taxon>Pooideae</taxon>
        <taxon>Triticodae</taxon>
        <taxon>Triticeae</taxon>
        <taxon>Triticinae</taxon>
        <taxon>Triticum</taxon>
    </lineage>
</organism>
<protein>
    <submittedName>
        <fullName evidence="1">Uncharacterized protein</fullName>
    </submittedName>
</protein>
<dbReference type="AlphaFoldDB" id="A0A8R7TMC2"/>
<dbReference type="EnsemblPlants" id="TuG1812G0200005261.01.T02">
    <property type="protein sequence ID" value="TuG1812G0200005261.01.T02"/>
    <property type="gene ID" value="TuG1812G0200005261.01"/>
</dbReference>
<reference evidence="1" key="3">
    <citation type="submission" date="2022-06" db="UniProtKB">
        <authorList>
            <consortium name="EnsemblPlants"/>
        </authorList>
    </citation>
    <scope>IDENTIFICATION</scope>
</reference>
<dbReference type="Proteomes" id="UP000015106">
    <property type="component" value="Chromosome 2"/>
</dbReference>
<evidence type="ECO:0000313" key="1">
    <source>
        <dbReference type="EnsemblPlants" id="TuG1812G0200005261.01.T02"/>
    </source>
</evidence>
<accession>A0A8R7TMC2</accession>
<dbReference type="Gramene" id="TuG1812G0200005261.01.T02">
    <property type="protein sequence ID" value="TuG1812G0200005261.01.T02"/>
    <property type="gene ID" value="TuG1812G0200005261.01"/>
</dbReference>
<proteinExistence type="predicted"/>
<reference evidence="1" key="2">
    <citation type="submission" date="2018-03" db="EMBL/GenBank/DDBJ databases">
        <title>The Triticum urartu genome reveals the dynamic nature of wheat genome evolution.</title>
        <authorList>
            <person name="Ling H."/>
            <person name="Ma B."/>
            <person name="Shi X."/>
            <person name="Liu H."/>
            <person name="Dong L."/>
            <person name="Sun H."/>
            <person name="Cao Y."/>
            <person name="Gao Q."/>
            <person name="Zheng S."/>
            <person name="Li Y."/>
            <person name="Yu Y."/>
            <person name="Du H."/>
            <person name="Qi M."/>
            <person name="Li Y."/>
            <person name="Yu H."/>
            <person name="Cui Y."/>
            <person name="Wang N."/>
            <person name="Chen C."/>
            <person name="Wu H."/>
            <person name="Zhao Y."/>
            <person name="Zhang J."/>
            <person name="Li Y."/>
            <person name="Zhou W."/>
            <person name="Zhang B."/>
            <person name="Hu W."/>
            <person name="Eijk M."/>
            <person name="Tang J."/>
            <person name="Witsenboer H."/>
            <person name="Zhao S."/>
            <person name="Li Z."/>
            <person name="Zhang A."/>
            <person name="Wang D."/>
            <person name="Liang C."/>
        </authorList>
    </citation>
    <scope>NUCLEOTIDE SEQUENCE [LARGE SCALE GENOMIC DNA]</scope>
    <source>
        <strain evidence="1">cv. G1812</strain>
    </source>
</reference>
<reference evidence="2" key="1">
    <citation type="journal article" date="2013" name="Nature">
        <title>Draft genome of the wheat A-genome progenitor Triticum urartu.</title>
        <authorList>
            <person name="Ling H.Q."/>
            <person name="Zhao S."/>
            <person name="Liu D."/>
            <person name="Wang J."/>
            <person name="Sun H."/>
            <person name="Zhang C."/>
            <person name="Fan H."/>
            <person name="Li D."/>
            <person name="Dong L."/>
            <person name="Tao Y."/>
            <person name="Gao C."/>
            <person name="Wu H."/>
            <person name="Li Y."/>
            <person name="Cui Y."/>
            <person name="Guo X."/>
            <person name="Zheng S."/>
            <person name="Wang B."/>
            <person name="Yu K."/>
            <person name="Liang Q."/>
            <person name="Yang W."/>
            <person name="Lou X."/>
            <person name="Chen J."/>
            <person name="Feng M."/>
            <person name="Jian J."/>
            <person name="Zhang X."/>
            <person name="Luo G."/>
            <person name="Jiang Y."/>
            <person name="Liu J."/>
            <person name="Wang Z."/>
            <person name="Sha Y."/>
            <person name="Zhang B."/>
            <person name="Wu H."/>
            <person name="Tang D."/>
            <person name="Shen Q."/>
            <person name="Xue P."/>
            <person name="Zou S."/>
            <person name="Wang X."/>
            <person name="Liu X."/>
            <person name="Wang F."/>
            <person name="Yang Y."/>
            <person name="An X."/>
            <person name="Dong Z."/>
            <person name="Zhang K."/>
            <person name="Zhang X."/>
            <person name="Luo M.C."/>
            <person name="Dvorak J."/>
            <person name="Tong Y."/>
            <person name="Wang J."/>
            <person name="Yang H."/>
            <person name="Li Z."/>
            <person name="Wang D."/>
            <person name="Zhang A."/>
            <person name="Wang J."/>
        </authorList>
    </citation>
    <scope>NUCLEOTIDE SEQUENCE</scope>
    <source>
        <strain evidence="2">cv. G1812</strain>
    </source>
</reference>
<name>A0A8R7TMC2_TRIUA</name>
<evidence type="ECO:0000313" key="2">
    <source>
        <dbReference type="Proteomes" id="UP000015106"/>
    </source>
</evidence>
<sequence>LGLSPHSSTLGGLVSSFVKLLIFQNPLLDYLEPTTKHHDGLQPVAILIHL</sequence>